<accession>H5SK89</accession>
<evidence type="ECO:0000313" key="1">
    <source>
        <dbReference type="EMBL" id="BAL56575.1"/>
    </source>
</evidence>
<dbReference type="GO" id="GO:0016740">
    <property type="term" value="F:transferase activity"/>
    <property type="evidence" value="ECO:0007669"/>
    <property type="project" value="UniProtKB-KW"/>
</dbReference>
<dbReference type="Gene3D" id="3.40.630.30">
    <property type="match status" value="1"/>
</dbReference>
<gene>
    <name evidence="1" type="ORF">HGMM_F40G09C22</name>
</gene>
<reference evidence="1" key="1">
    <citation type="journal article" date="2005" name="Environ. Microbiol.">
        <title>Genetic and functional properties of uncultivated thermophilic crenarchaeotes from a subsurface gold mine as revealed by analysis of genome fragments.</title>
        <authorList>
            <person name="Nunoura T."/>
            <person name="Hirayama H."/>
            <person name="Takami H."/>
            <person name="Oida H."/>
            <person name="Nishi S."/>
            <person name="Shimamura S."/>
            <person name="Suzuki Y."/>
            <person name="Inagaki F."/>
            <person name="Takai K."/>
            <person name="Nealson K.H."/>
            <person name="Horikoshi K."/>
        </authorList>
    </citation>
    <scope>NUCLEOTIDE SEQUENCE</scope>
</reference>
<dbReference type="SUPFAM" id="SSF55729">
    <property type="entry name" value="Acyl-CoA N-acyltransferases (Nat)"/>
    <property type="match status" value="1"/>
</dbReference>
<dbReference type="InterPro" id="IPR016181">
    <property type="entry name" value="Acyl_CoA_acyltransferase"/>
</dbReference>
<dbReference type="EMBL" id="AP011752">
    <property type="protein sequence ID" value="BAL56575.1"/>
    <property type="molecule type" value="Genomic_DNA"/>
</dbReference>
<reference evidence="1" key="2">
    <citation type="journal article" date="2012" name="PLoS ONE">
        <title>A Deeply Branching Thermophilic Bacterium with an Ancient Acetyl-CoA Pathway Dominates a Subsurface Ecosystem.</title>
        <authorList>
            <person name="Takami H."/>
            <person name="Noguchi H."/>
            <person name="Takaki Y."/>
            <person name="Uchiyama I."/>
            <person name="Toyoda A."/>
            <person name="Nishi S."/>
            <person name="Chee G.-J."/>
            <person name="Arai W."/>
            <person name="Nunoura T."/>
            <person name="Itoh T."/>
            <person name="Hattori M."/>
            <person name="Takai K."/>
        </authorList>
    </citation>
    <scope>NUCLEOTIDE SEQUENCE</scope>
</reference>
<proteinExistence type="predicted"/>
<name>H5SK89_9CHLR</name>
<dbReference type="AlphaFoldDB" id="H5SK89"/>
<protein>
    <submittedName>
        <fullName evidence="1">Acetyltransferase, GNAT family</fullName>
    </submittedName>
</protein>
<keyword evidence="1" id="KW-0808">Transferase</keyword>
<sequence>MIYGTRIRLRAIRAYEKCDFVQEGCLRQARFKGGAYYDVWIMSILRPEWEKRRGKPCQSSTTK</sequence>
<organism evidence="1">
    <name type="scientific">uncultured Chloroflexota bacterium</name>
    <dbReference type="NCBI Taxonomy" id="166587"/>
    <lineage>
        <taxon>Bacteria</taxon>
        <taxon>Bacillati</taxon>
        <taxon>Chloroflexota</taxon>
        <taxon>environmental samples</taxon>
    </lineage>
</organism>